<dbReference type="SUPFAM" id="SSF55486">
    <property type="entry name" value="Metalloproteases ('zincins'), catalytic domain"/>
    <property type="match status" value="1"/>
</dbReference>
<proteinExistence type="inferred from homology"/>
<dbReference type="SUPFAM" id="SSF63737">
    <property type="entry name" value="Leukotriene A4 hydrolase N-terminal domain"/>
    <property type="match status" value="1"/>
</dbReference>
<evidence type="ECO:0000256" key="2">
    <source>
        <dbReference type="ARBA" id="ARBA00001947"/>
    </source>
</evidence>
<evidence type="ECO:0000313" key="15">
    <source>
        <dbReference type="EMBL" id="GGL63084.1"/>
    </source>
</evidence>
<evidence type="ECO:0000256" key="5">
    <source>
        <dbReference type="ARBA" id="ARBA00015611"/>
    </source>
</evidence>
<dbReference type="GO" id="GO:0016285">
    <property type="term" value="F:alanyl aminopeptidase activity"/>
    <property type="evidence" value="ECO:0007669"/>
    <property type="project" value="UniProtKB-EC"/>
</dbReference>
<dbReference type="EMBL" id="BMMZ01000004">
    <property type="protein sequence ID" value="GGL63084.1"/>
    <property type="molecule type" value="Genomic_DNA"/>
</dbReference>
<organism evidence="15 16">
    <name type="scientific">Microlunatus endophyticus</name>
    <dbReference type="NCBI Taxonomy" id="1716077"/>
    <lineage>
        <taxon>Bacteria</taxon>
        <taxon>Bacillati</taxon>
        <taxon>Actinomycetota</taxon>
        <taxon>Actinomycetes</taxon>
        <taxon>Propionibacteriales</taxon>
        <taxon>Propionibacteriaceae</taxon>
        <taxon>Microlunatus</taxon>
    </lineage>
</organism>
<reference evidence="15" key="1">
    <citation type="journal article" date="2014" name="Int. J. Syst. Evol. Microbiol.">
        <title>Complete genome sequence of Corynebacterium casei LMG S-19264T (=DSM 44701T), isolated from a smear-ripened cheese.</title>
        <authorList>
            <consortium name="US DOE Joint Genome Institute (JGI-PGF)"/>
            <person name="Walter F."/>
            <person name="Albersmeier A."/>
            <person name="Kalinowski J."/>
            <person name="Ruckert C."/>
        </authorList>
    </citation>
    <scope>NUCLEOTIDE SEQUENCE</scope>
    <source>
        <strain evidence="15">CGMCC 4.7306</strain>
    </source>
</reference>
<dbReference type="AlphaFoldDB" id="A0A917W4P1"/>
<evidence type="ECO:0000256" key="13">
    <source>
        <dbReference type="SAM" id="MobiDB-lite"/>
    </source>
</evidence>
<accession>A0A917W4P1</accession>
<dbReference type="Proteomes" id="UP000613840">
    <property type="component" value="Unassembled WGS sequence"/>
</dbReference>
<gene>
    <name evidence="15" type="ORF">GCM10011575_21950</name>
</gene>
<dbReference type="CDD" id="cd09603">
    <property type="entry name" value="M1_APN_like"/>
    <property type="match status" value="1"/>
</dbReference>
<keyword evidence="6" id="KW-0645">Protease</keyword>
<dbReference type="GO" id="GO:0008270">
    <property type="term" value="F:zinc ion binding"/>
    <property type="evidence" value="ECO:0007669"/>
    <property type="project" value="InterPro"/>
</dbReference>
<comment type="caution">
    <text evidence="15">The sequence shown here is derived from an EMBL/GenBank/DDBJ whole genome shotgun (WGS) entry which is preliminary data.</text>
</comment>
<dbReference type="InterPro" id="IPR050344">
    <property type="entry name" value="Peptidase_M1_aminopeptidases"/>
</dbReference>
<feature type="region of interest" description="Disordered" evidence="13">
    <location>
        <begin position="30"/>
        <end position="62"/>
    </location>
</feature>
<evidence type="ECO:0000256" key="10">
    <source>
        <dbReference type="ARBA" id="ARBA00023049"/>
    </source>
</evidence>
<dbReference type="GO" id="GO:0006508">
    <property type="term" value="P:proteolysis"/>
    <property type="evidence" value="ECO:0007669"/>
    <property type="project" value="UniProtKB-KW"/>
</dbReference>
<keyword evidence="8" id="KW-0378">Hydrolase</keyword>
<evidence type="ECO:0000256" key="3">
    <source>
        <dbReference type="ARBA" id="ARBA00010136"/>
    </source>
</evidence>
<evidence type="ECO:0000256" key="7">
    <source>
        <dbReference type="ARBA" id="ARBA00022723"/>
    </source>
</evidence>
<dbReference type="InterPro" id="IPR014782">
    <property type="entry name" value="Peptidase_M1_dom"/>
</dbReference>
<evidence type="ECO:0000256" key="8">
    <source>
        <dbReference type="ARBA" id="ARBA00022801"/>
    </source>
</evidence>
<dbReference type="EC" id="3.4.11.2" evidence="4"/>
<evidence type="ECO:0000256" key="1">
    <source>
        <dbReference type="ARBA" id="ARBA00000098"/>
    </source>
</evidence>
<dbReference type="Pfam" id="PF01433">
    <property type="entry name" value="Peptidase_M1"/>
    <property type="match status" value="1"/>
</dbReference>
<evidence type="ECO:0000259" key="14">
    <source>
        <dbReference type="Pfam" id="PF01433"/>
    </source>
</evidence>
<protein>
    <recommendedName>
        <fullName evidence="5">Aminopeptidase N</fullName>
        <ecNumber evidence="4">3.4.11.2</ecNumber>
    </recommendedName>
    <alternativeName>
        <fullName evidence="11">Alanine aminopeptidase</fullName>
    </alternativeName>
    <alternativeName>
        <fullName evidence="12">Lysyl aminopeptidase</fullName>
    </alternativeName>
</protein>
<feature type="domain" description="Peptidase M1 membrane alanine aminopeptidase" evidence="14">
    <location>
        <begin position="334"/>
        <end position="478"/>
    </location>
</feature>
<comment type="similarity">
    <text evidence="3">Belongs to the peptidase M1 family.</text>
</comment>
<evidence type="ECO:0000256" key="9">
    <source>
        <dbReference type="ARBA" id="ARBA00022833"/>
    </source>
</evidence>
<dbReference type="PANTHER" id="PTHR11533">
    <property type="entry name" value="PROTEASE M1 ZINC METALLOPROTEASE"/>
    <property type="match status" value="1"/>
</dbReference>
<dbReference type="PANTHER" id="PTHR11533:SF297">
    <property type="entry name" value="AMINOPEPTIDASE N"/>
    <property type="match status" value="1"/>
</dbReference>
<name>A0A917W4P1_9ACTN</name>
<reference evidence="15" key="2">
    <citation type="submission" date="2020-09" db="EMBL/GenBank/DDBJ databases">
        <authorList>
            <person name="Sun Q."/>
            <person name="Zhou Y."/>
        </authorList>
    </citation>
    <scope>NUCLEOTIDE SEQUENCE</scope>
    <source>
        <strain evidence="15">CGMCC 4.7306</strain>
    </source>
</reference>
<evidence type="ECO:0000256" key="4">
    <source>
        <dbReference type="ARBA" id="ARBA00012564"/>
    </source>
</evidence>
<evidence type="ECO:0000313" key="16">
    <source>
        <dbReference type="Proteomes" id="UP000613840"/>
    </source>
</evidence>
<dbReference type="InterPro" id="IPR042097">
    <property type="entry name" value="Aminopeptidase_N-like_N_sf"/>
</dbReference>
<keyword evidence="10" id="KW-0482">Metalloprotease</keyword>
<comment type="cofactor">
    <cofactor evidence="2">
        <name>Zn(2+)</name>
        <dbReference type="ChEBI" id="CHEBI:29105"/>
    </cofactor>
</comment>
<dbReference type="Gene3D" id="2.60.40.1730">
    <property type="entry name" value="tricorn interacting facor f3 domain"/>
    <property type="match status" value="1"/>
</dbReference>
<keyword evidence="7" id="KW-0479">Metal-binding</keyword>
<sequence length="494" mass="54949">MIIALVVIMVVGTAIVPVLTPVVDRWLDQRRPPDHSVPHDPGPPVSTGSSDRGGPGVGDPYYPDYGSSGYDARKYTINLNWAPKTQKLSGTTTIDARSDHELLSFYVDLVLPVTKITVNGRPARFDREGSYDVRIVPQRAIRAHKAFSVTVTYGGNPANHRIDNVEPWSVTGDEVTAAGEPEGSAWWYPANDHPSDPASYDVSVRVPAGLDVISNGRLVSRDTGHEKSFDTWHWVTPQTLDTYQSLLSIGHYEIEQGTAGRWPYVYAVSDNLSAADRKKAFANLELTPKIISAEENVYGPYPYDAIGGLVTGHDLWYDGLESATRPVYDARDMTHGNASSLLAHELAHMWFGDHVTLKQWNDIFISEAYASFSQWWYAEKTGGRSAASQLQRTYDQYANTPELWHISMIDPGRDHLFDAVYLRGPMTLQALRTVIGDEAFFRLARTWAQRGGVHSLEDWMKLAERISHQDLTGFFQAWIYGPTAPAKTKANGLA</sequence>
<dbReference type="Gene3D" id="1.10.390.10">
    <property type="entry name" value="Neutral Protease Domain 2"/>
    <property type="match status" value="1"/>
</dbReference>
<keyword evidence="9" id="KW-0862">Zinc</keyword>
<dbReference type="GO" id="GO:0008237">
    <property type="term" value="F:metallopeptidase activity"/>
    <property type="evidence" value="ECO:0007669"/>
    <property type="project" value="UniProtKB-KW"/>
</dbReference>
<dbReference type="PRINTS" id="PR00756">
    <property type="entry name" value="ALADIPTASE"/>
</dbReference>
<evidence type="ECO:0000256" key="12">
    <source>
        <dbReference type="ARBA" id="ARBA00031533"/>
    </source>
</evidence>
<dbReference type="InterPro" id="IPR001930">
    <property type="entry name" value="Peptidase_M1"/>
</dbReference>
<comment type="catalytic activity">
    <reaction evidence="1">
        <text>Release of an N-terminal amino acid, Xaa-|-Yaa- from a peptide, amide or arylamide. Xaa is preferably Ala, but may be most amino acids including Pro (slow action). When a terminal hydrophobic residue is followed by a prolyl residue, the two may be released as an intact Xaa-Pro dipeptide.</text>
        <dbReference type="EC" id="3.4.11.2"/>
    </reaction>
</comment>
<evidence type="ECO:0000256" key="6">
    <source>
        <dbReference type="ARBA" id="ARBA00022670"/>
    </source>
</evidence>
<dbReference type="InterPro" id="IPR027268">
    <property type="entry name" value="Peptidase_M4/M1_CTD_sf"/>
</dbReference>
<evidence type="ECO:0000256" key="11">
    <source>
        <dbReference type="ARBA" id="ARBA00029811"/>
    </source>
</evidence>
<keyword evidence="16" id="KW-1185">Reference proteome</keyword>